<dbReference type="AlphaFoldDB" id="A0A7G9Y9T7"/>
<proteinExistence type="predicted"/>
<dbReference type="Gene3D" id="1.10.1330.10">
    <property type="entry name" value="Dockerin domain"/>
    <property type="match status" value="1"/>
</dbReference>
<dbReference type="Pfam" id="PF09136">
    <property type="entry name" value="Glucodextran_B"/>
    <property type="match status" value="1"/>
</dbReference>
<dbReference type="GO" id="GO:0004553">
    <property type="term" value="F:hydrolase activity, hydrolyzing O-glycosyl compounds"/>
    <property type="evidence" value="ECO:0007669"/>
    <property type="project" value="InterPro"/>
</dbReference>
<dbReference type="EMBL" id="MT631011">
    <property type="protein sequence ID" value="QNO44771.1"/>
    <property type="molecule type" value="Genomic_DNA"/>
</dbReference>
<dbReference type="InterPro" id="IPR013783">
    <property type="entry name" value="Ig-like_fold"/>
</dbReference>
<accession>A0A7G9Y9T7</accession>
<name>A0A7G9Y9T7_9EURY</name>
<dbReference type="SUPFAM" id="SSF63446">
    <property type="entry name" value="Type I dockerin domain"/>
    <property type="match status" value="1"/>
</dbReference>
<dbReference type="Gene3D" id="2.60.40.10">
    <property type="entry name" value="Immunoglobulins"/>
    <property type="match status" value="1"/>
</dbReference>
<dbReference type="InterPro" id="IPR036439">
    <property type="entry name" value="Dockerin_dom_sf"/>
</dbReference>
<sequence>MTCLLLVALIAAAVCIISAGVGAVETAWVVDDDAGMDHTAIHAASVDRVLKMNKTLAFDRVHEINTVRELSMPPIVYSNRTSTPPTIDGLLIRNEWGSPEIVKTLNYINCDTSESETHEMAVYFMNDNTYLYIAIKITNEDFESDDVQDQDVDVIELYFDNDNDGVIEPNEDIKNFWNLEYDDWFYTGDWYWCCDSKKDGEGAAKHSNHTMGDYTYEFRIPLNSGDDQDLSVTPDYTIGVNILYREMYYSSADGSWYLAGEDVWHTEGERFDGSTYGTLVLSSTNQTTELKIISPANGTTVTTPSITVTGTASDASGIASVTVNGEPADGTLDWSANVTLSEGENTIIVIATDGAGLTATTTVTVHYKRLKGDLNSDGILTPADAAIALEIAAGSRPCDAAMLAAADVSGDGCVTSLDALMILQGCG</sequence>
<gene>
    <name evidence="2" type="ORF">GAHJGAJJ_00004</name>
</gene>
<dbReference type="InterPro" id="IPR002105">
    <property type="entry name" value="Dockerin_1_rpt"/>
</dbReference>
<evidence type="ECO:0000259" key="1">
    <source>
        <dbReference type="Pfam" id="PF06452"/>
    </source>
</evidence>
<dbReference type="CDD" id="cd14256">
    <property type="entry name" value="Dockerin_I"/>
    <property type="match status" value="1"/>
</dbReference>
<dbReference type="Pfam" id="PF06452">
    <property type="entry name" value="CBM9_1"/>
    <property type="match status" value="1"/>
</dbReference>
<dbReference type="InterPro" id="IPR010502">
    <property type="entry name" value="Carb-bd_dom_fam9"/>
</dbReference>
<dbReference type="CDD" id="cd00241">
    <property type="entry name" value="DOMON_like"/>
    <property type="match status" value="1"/>
</dbReference>
<protein>
    <recommendedName>
        <fullName evidence="1">Carbohydrate-binding domain-containing protein</fullName>
    </recommendedName>
</protein>
<feature type="domain" description="Carbohydrate-binding" evidence="1">
    <location>
        <begin position="87"/>
        <end position="282"/>
    </location>
</feature>
<organism evidence="2">
    <name type="scientific">Candidatus Methanogaster sp. ANME-2c ERB4</name>
    <dbReference type="NCBI Taxonomy" id="2759911"/>
    <lineage>
        <taxon>Archaea</taxon>
        <taxon>Methanobacteriati</taxon>
        <taxon>Methanobacteriota</taxon>
        <taxon>Stenosarchaea group</taxon>
        <taxon>Methanomicrobia</taxon>
        <taxon>Methanosarcinales</taxon>
        <taxon>ANME-2 cluster</taxon>
        <taxon>Candidatus Methanogasteraceae</taxon>
        <taxon>Candidatus Methanogaster</taxon>
    </lineage>
</organism>
<dbReference type="Gene3D" id="2.60.40.1190">
    <property type="match status" value="1"/>
</dbReference>
<dbReference type="GO" id="GO:0000272">
    <property type="term" value="P:polysaccharide catabolic process"/>
    <property type="evidence" value="ECO:0007669"/>
    <property type="project" value="InterPro"/>
</dbReference>
<dbReference type="Pfam" id="PF00404">
    <property type="entry name" value="Dockerin_1"/>
    <property type="match status" value="1"/>
</dbReference>
<evidence type="ECO:0000313" key="2">
    <source>
        <dbReference type="EMBL" id="QNO44771.1"/>
    </source>
</evidence>
<reference evidence="2" key="1">
    <citation type="submission" date="2020-06" db="EMBL/GenBank/DDBJ databases">
        <title>Unique genomic features of the anaerobic methanotrophic archaea.</title>
        <authorList>
            <person name="Chadwick G.L."/>
            <person name="Skennerton C.T."/>
            <person name="Laso-Perez R."/>
            <person name="Leu A.O."/>
            <person name="Speth D.R."/>
            <person name="Yu H."/>
            <person name="Morgan-Lang C."/>
            <person name="Hatzenpichler R."/>
            <person name="Goudeau D."/>
            <person name="Malmstrom R."/>
            <person name="Brazelton W.J."/>
            <person name="Woyke T."/>
            <person name="Hallam S.J."/>
            <person name="Tyson G.W."/>
            <person name="Wegener G."/>
            <person name="Boetius A."/>
            <person name="Orphan V."/>
        </authorList>
    </citation>
    <scope>NUCLEOTIDE SEQUENCE</scope>
</reference>
<dbReference type="SUPFAM" id="SSF49344">
    <property type="entry name" value="CBD9-like"/>
    <property type="match status" value="1"/>
</dbReference>
<dbReference type="GO" id="GO:0030246">
    <property type="term" value="F:carbohydrate binding"/>
    <property type="evidence" value="ECO:0007669"/>
    <property type="project" value="InterPro"/>
</dbReference>